<dbReference type="STRING" id="1420916.AU14_00075"/>
<dbReference type="HOGENOM" id="CLU_127672_1_0_6"/>
<dbReference type="InterPro" id="IPR009056">
    <property type="entry name" value="Cyt_c-like_dom"/>
</dbReference>
<evidence type="ECO:0000313" key="8">
    <source>
        <dbReference type="EMBL" id="AHI27658.1"/>
    </source>
</evidence>
<dbReference type="PRINTS" id="PR00605">
    <property type="entry name" value="CYTCHROMECIC"/>
</dbReference>
<evidence type="ECO:0000259" key="7">
    <source>
        <dbReference type="PROSITE" id="PS51007"/>
    </source>
</evidence>
<evidence type="ECO:0000256" key="3">
    <source>
        <dbReference type="ARBA" id="ARBA00022723"/>
    </source>
</evidence>
<evidence type="ECO:0000256" key="1">
    <source>
        <dbReference type="ARBA" id="ARBA00022448"/>
    </source>
</evidence>
<dbReference type="GO" id="GO:0020037">
    <property type="term" value="F:heme binding"/>
    <property type="evidence" value="ECO:0007669"/>
    <property type="project" value="InterPro"/>
</dbReference>
<gene>
    <name evidence="8" type="ORF">AU14_00075</name>
</gene>
<keyword evidence="5 6" id="KW-0408">Iron</keyword>
<dbReference type="InterPro" id="IPR036909">
    <property type="entry name" value="Cyt_c-like_dom_sf"/>
</dbReference>
<evidence type="ECO:0000256" key="6">
    <source>
        <dbReference type="PROSITE-ProRule" id="PRU00433"/>
    </source>
</evidence>
<dbReference type="PROSITE" id="PS51007">
    <property type="entry name" value="CYTC"/>
    <property type="match status" value="1"/>
</dbReference>
<feature type="domain" description="Cytochrome c" evidence="7">
    <location>
        <begin position="60"/>
        <end position="153"/>
    </location>
</feature>
<dbReference type="SUPFAM" id="SSF46626">
    <property type="entry name" value="Cytochrome c"/>
    <property type="match status" value="1"/>
</dbReference>
<keyword evidence="4" id="KW-0249">Electron transport</keyword>
<keyword evidence="9" id="KW-1185">Reference proteome</keyword>
<sequence length="171" mass="18554">MAGLCSQNSPFYSAIEEFEAQGNRGTRMMHLVTISVGVLAVALISGCGKQTVDDRWYTQAQVERGAVVFDDNCASCHGGNAQGAFNWKKPLRDGSYPPPPLNGTGHAWHHSFDTLMGTINQGGAPMGGKMPAFAGELSRDDQKAAIAYFQSKWEKRIYEAWSERSGSDFSG</sequence>
<dbReference type="InterPro" id="IPR008168">
    <property type="entry name" value="Cyt_C_IC"/>
</dbReference>
<evidence type="ECO:0000256" key="2">
    <source>
        <dbReference type="ARBA" id="ARBA00022617"/>
    </source>
</evidence>
<keyword evidence="1" id="KW-0813">Transport</keyword>
<dbReference type="GO" id="GO:0005506">
    <property type="term" value="F:iron ion binding"/>
    <property type="evidence" value="ECO:0007669"/>
    <property type="project" value="InterPro"/>
</dbReference>
<dbReference type="Gene3D" id="1.10.760.10">
    <property type="entry name" value="Cytochrome c-like domain"/>
    <property type="match status" value="1"/>
</dbReference>
<dbReference type="GO" id="GO:0009055">
    <property type="term" value="F:electron transfer activity"/>
    <property type="evidence" value="ECO:0007669"/>
    <property type="project" value="InterPro"/>
</dbReference>
<accession>W5YMD4</accession>
<keyword evidence="3 6" id="KW-0479">Metal-binding</keyword>
<proteinExistence type="predicted"/>
<reference evidence="8 9" key="1">
    <citation type="journal article" date="2014" name="Genome Announc.">
        <title>Draft Genome Sequences of Marinobacter similis A3d10T and Marinobacter salarius R9SW1T.</title>
        <authorList>
            <person name="Ivanova E.P."/>
            <person name="Ng H.J."/>
            <person name="Webb H.K."/>
            <person name="Feng G."/>
            <person name="Oshima K."/>
            <person name="Hattori M."/>
            <person name="Ohkuma M."/>
            <person name="Sergeev A.F."/>
            <person name="Mikhailov V.V."/>
            <person name="Crawford R.J."/>
            <person name="Sawabe T."/>
        </authorList>
    </citation>
    <scope>NUCLEOTIDE SEQUENCE [LARGE SCALE GENOMIC DNA]</scope>
    <source>
        <strain evidence="8 9">A3d10</strain>
    </source>
</reference>
<dbReference type="KEGG" id="msx:AU14_00075"/>
<keyword evidence="2 6" id="KW-0349">Heme</keyword>
<dbReference type="EMBL" id="CP007151">
    <property type="protein sequence ID" value="AHI27658.1"/>
    <property type="molecule type" value="Genomic_DNA"/>
</dbReference>
<organism evidence="8 9">
    <name type="scientific">Marinobacter similis</name>
    <dbReference type="NCBI Taxonomy" id="1420916"/>
    <lineage>
        <taxon>Bacteria</taxon>
        <taxon>Pseudomonadati</taxon>
        <taxon>Pseudomonadota</taxon>
        <taxon>Gammaproteobacteria</taxon>
        <taxon>Pseudomonadales</taxon>
        <taxon>Marinobacteraceae</taxon>
        <taxon>Marinobacter</taxon>
    </lineage>
</organism>
<evidence type="ECO:0000256" key="5">
    <source>
        <dbReference type="ARBA" id="ARBA00023004"/>
    </source>
</evidence>
<protein>
    <submittedName>
        <fullName evidence="8">Cytochrome CBB3</fullName>
    </submittedName>
</protein>
<evidence type="ECO:0000256" key="4">
    <source>
        <dbReference type="ARBA" id="ARBA00022982"/>
    </source>
</evidence>
<name>W5YMD4_9GAMM</name>
<evidence type="ECO:0000313" key="9">
    <source>
        <dbReference type="Proteomes" id="UP000061489"/>
    </source>
</evidence>
<dbReference type="Pfam" id="PF13442">
    <property type="entry name" value="Cytochrome_CBB3"/>
    <property type="match status" value="1"/>
</dbReference>
<dbReference type="Proteomes" id="UP000061489">
    <property type="component" value="Chromosome"/>
</dbReference>
<dbReference type="AlphaFoldDB" id="W5YMD4"/>